<sequence>MEDEAGSVKVCEITRGVVLEDFGQVTQILFYQFGLKTLKRLLAHCHWLAKKNGYSGPEVDANAENHYVVYPPFALSTDSPPSAITKGSHSGPWWVLDCIWHNRPSKRKYQLPLEDPHIFVPSFSGATSLYIHVKVQLPDLDAREAECTSFFKGYTRVFKGKVPDVVIARGFLVDSSTHVIDVKVMKANDMPLQMVNELTPSLGGRVELEKL</sequence>
<dbReference type="AlphaFoldDB" id="A0A2U1M474"/>
<keyword evidence="2" id="KW-1185">Reference proteome</keyword>
<comment type="caution">
    <text evidence="1">The sequence shown here is derived from an EMBL/GenBank/DDBJ whole genome shotgun (WGS) entry which is preliminary data.</text>
</comment>
<evidence type="ECO:0000313" key="2">
    <source>
        <dbReference type="Proteomes" id="UP000245207"/>
    </source>
</evidence>
<dbReference type="EMBL" id="PKPP01006585">
    <property type="protein sequence ID" value="PWA56047.1"/>
    <property type="molecule type" value="Genomic_DNA"/>
</dbReference>
<protein>
    <submittedName>
        <fullName evidence="1">G-protein beta WD-40 repeat-containing protein</fullName>
    </submittedName>
</protein>
<gene>
    <name evidence="1" type="ORF">CTI12_AA421970</name>
</gene>
<dbReference type="Proteomes" id="UP000245207">
    <property type="component" value="Unassembled WGS sequence"/>
</dbReference>
<accession>A0A2U1M474</accession>
<reference evidence="1 2" key="1">
    <citation type="journal article" date="2018" name="Mol. Plant">
        <title>The genome of Artemisia annua provides insight into the evolution of Asteraceae family and artemisinin biosynthesis.</title>
        <authorList>
            <person name="Shen Q."/>
            <person name="Zhang L."/>
            <person name="Liao Z."/>
            <person name="Wang S."/>
            <person name="Yan T."/>
            <person name="Shi P."/>
            <person name="Liu M."/>
            <person name="Fu X."/>
            <person name="Pan Q."/>
            <person name="Wang Y."/>
            <person name="Lv Z."/>
            <person name="Lu X."/>
            <person name="Zhang F."/>
            <person name="Jiang W."/>
            <person name="Ma Y."/>
            <person name="Chen M."/>
            <person name="Hao X."/>
            <person name="Li L."/>
            <person name="Tang Y."/>
            <person name="Lv G."/>
            <person name="Zhou Y."/>
            <person name="Sun X."/>
            <person name="Brodelius P.E."/>
            <person name="Rose J.K.C."/>
            <person name="Tang K."/>
        </authorList>
    </citation>
    <scope>NUCLEOTIDE SEQUENCE [LARGE SCALE GENOMIC DNA]</scope>
    <source>
        <strain evidence="2">cv. Huhao1</strain>
        <tissue evidence="1">Leaf</tissue>
    </source>
</reference>
<proteinExistence type="predicted"/>
<name>A0A2U1M474_ARTAN</name>
<dbReference type="STRING" id="35608.A0A2U1M474"/>
<organism evidence="1 2">
    <name type="scientific">Artemisia annua</name>
    <name type="common">Sweet wormwood</name>
    <dbReference type="NCBI Taxonomy" id="35608"/>
    <lineage>
        <taxon>Eukaryota</taxon>
        <taxon>Viridiplantae</taxon>
        <taxon>Streptophyta</taxon>
        <taxon>Embryophyta</taxon>
        <taxon>Tracheophyta</taxon>
        <taxon>Spermatophyta</taxon>
        <taxon>Magnoliopsida</taxon>
        <taxon>eudicotyledons</taxon>
        <taxon>Gunneridae</taxon>
        <taxon>Pentapetalae</taxon>
        <taxon>asterids</taxon>
        <taxon>campanulids</taxon>
        <taxon>Asterales</taxon>
        <taxon>Asteraceae</taxon>
        <taxon>Asteroideae</taxon>
        <taxon>Anthemideae</taxon>
        <taxon>Artemisiinae</taxon>
        <taxon>Artemisia</taxon>
    </lineage>
</organism>
<evidence type="ECO:0000313" key="1">
    <source>
        <dbReference type="EMBL" id="PWA56047.1"/>
    </source>
</evidence>